<evidence type="ECO:0000313" key="2">
    <source>
        <dbReference type="Proteomes" id="UP001221898"/>
    </source>
</evidence>
<evidence type="ECO:0000313" key="1">
    <source>
        <dbReference type="EMBL" id="KAJ8385892.1"/>
    </source>
</evidence>
<accession>A0AAD7RKN5</accession>
<organism evidence="1 2">
    <name type="scientific">Aldrovandia affinis</name>
    <dbReference type="NCBI Taxonomy" id="143900"/>
    <lineage>
        <taxon>Eukaryota</taxon>
        <taxon>Metazoa</taxon>
        <taxon>Chordata</taxon>
        <taxon>Craniata</taxon>
        <taxon>Vertebrata</taxon>
        <taxon>Euteleostomi</taxon>
        <taxon>Actinopterygii</taxon>
        <taxon>Neopterygii</taxon>
        <taxon>Teleostei</taxon>
        <taxon>Notacanthiformes</taxon>
        <taxon>Halosauridae</taxon>
        <taxon>Aldrovandia</taxon>
    </lineage>
</organism>
<comment type="caution">
    <text evidence="1">The sequence shown here is derived from an EMBL/GenBank/DDBJ whole genome shotgun (WGS) entry which is preliminary data.</text>
</comment>
<dbReference type="Proteomes" id="UP001221898">
    <property type="component" value="Unassembled WGS sequence"/>
</dbReference>
<proteinExistence type="predicted"/>
<keyword evidence="2" id="KW-1185">Reference proteome</keyword>
<sequence length="108" mass="11903">MDLPEVAKAIDAARRVVSHLRHSAVATCALKKRQAQLNVEENRLQPTVPRVGIQPLQCWSDFTSSASLLVLRPLAKATTIMCGEMHVGLSFIYPVILNLVEDGVLRVE</sequence>
<gene>
    <name evidence="1" type="ORF">AAFF_G00179580</name>
</gene>
<dbReference type="EMBL" id="JAINUG010000239">
    <property type="protein sequence ID" value="KAJ8385892.1"/>
    <property type="molecule type" value="Genomic_DNA"/>
</dbReference>
<dbReference type="AlphaFoldDB" id="A0AAD7RKN5"/>
<reference evidence="1" key="1">
    <citation type="journal article" date="2023" name="Science">
        <title>Genome structures resolve the early diversification of teleost fishes.</title>
        <authorList>
            <person name="Parey E."/>
            <person name="Louis A."/>
            <person name="Montfort J."/>
            <person name="Bouchez O."/>
            <person name="Roques C."/>
            <person name="Iampietro C."/>
            <person name="Lluch J."/>
            <person name="Castinel A."/>
            <person name="Donnadieu C."/>
            <person name="Desvignes T."/>
            <person name="Floi Bucao C."/>
            <person name="Jouanno E."/>
            <person name="Wen M."/>
            <person name="Mejri S."/>
            <person name="Dirks R."/>
            <person name="Jansen H."/>
            <person name="Henkel C."/>
            <person name="Chen W.J."/>
            <person name="Zahm M."/>
            <person name="Cabau C."/>
            <person name="Klopp C."/>
            <person name="Thompson A.W."/>
            <person name="Robinson-Rechavi M."/>
            <person name="Braasch I."/>
            <person name="Lecointre G."/>
            <person name="Bobe J."/>
            <person name="Postlethwait J.H."/>
            <person name="Berthelot C."/>
            <person name="Roest Crollius H."/>
            <person name="Guiguen Y."/>
        </authorList>
    </citation>
    <scope>NUCLEOTIDE SEQUENCE</scope>
    <source>
        <strain evidence="1">NC1722</strain>
    </source>
</reference>
<name>A0AAD7RKN5_9TELE</name>
<protein>
    <submittedName>
        <fullName evidence="1">Uncharacterized protein</fullName>
    </submittedName>
</protein>